<dbReference type="InterPro" id="IPR024434">
    <property type="entry name" value="TSCPD_dom"/>
</dbReference>
<evidence type="ECO:0000256" key="8">
    <source>
        <dbReference type="ARBA" id="ARBA00023002"/>
    </source>
</evidence>
<keyword evidence="6 13" id="KW-0237">DNA synthesis</keyword>
<evidence type="ECO:0000256" key="14">
    <source>
        <dbReference type="SAM" id="MobiDB-lite"/>
    </source>
</evidence>
<dbReference type="GO" id="GO:0050897">
    <property type="term" value="F:cobalt ion binding"/>
    <property type="evidence" value="ECO:0007669"/>
    <property type="project" value="InterPro"/>
</dbReference>
<evidence type="ECO:0000256" key="7">
    <source>
        <dbReference type="ARBA" id="ARBA00022741"/>
    </source>
</evidence>
<keyword evidence="7 13" id="KW-0547">Nucleotide-binding</keyword>
<evidence type="ECO:0000256" key="11">
    <source>
        <dbReference type="ARBA" id="ARBA00025437"/>
    </source>
</evidence>
<gene>
    <name evidence="18" type="primary">nrdJ</name>
    <name evidence="18" type="ORF">SAV14893_016700</name>
</gene>
<evidence type="ECO:0000256" key="4">
    <source>
        <dbReference type="ARBA" id="ARBA00014409"/>
    </source>
</evidence>
<evidence type="ECO:0000259" key="16">
    <source>
        <dbReference type="Pfam" id="PF08471"/>
    </source>
</evidence>
<evidence type="ECO:0000256" key="3">
    <source>
        <dbReference type="ARBA" id="ARBA00012274"/>
    </source>
</evidence>
<dbReference type="Gene3D" id="3.20.70.20">
    <property type="match status" value="1"/>
</dbReference>
<evidence type="ECO:0000256" key="12">
    <source>
        <dbReference type="ARBA" id="ARBA00047754"/>
    </source>
</evidence>
<feature type="domain" description="Ribonucleotide reductase large subunit C-terminal" evidence="15">
    <location>
        <begin position="157"/>
        <end position="696"/>
    </location>
</feature>
<evidence type="ECO:0000256" key="2">
    <source>
        <dbReference type="ARBA" id="ARBA00007405"/>
    </source>
</evidence>
<keyword evidence="8 13" id="KW-0560">Oxidoreductase</keyword>
<keyword evidence="5 13" id="KW-0846">Cobalamin</keyword>
<organism evidence="18 19">
    <name type="scientific">Streptomyces avermitilis</name>
    <dbReference type="NCBI Taxonomy" id="33903"/>
    <lineage>
        <taxon>Bacteria</taxon>
        <taxon>Bacillati</taxon>
        <taxon>Actinomycetota</taxon>
        <taxon>Actinomycetes</taxon>
        <taxon>Kitasatosporales</taxon>
        <taxon>Streptomycetaceae</taxon>
        <taxon>Streptomyces</taxon>
    </lineage>
</organism>
<dbReference type="InterPro" id="IPR013678">
    <property type="entry name" value="RNR_2_N"/>
</dbReference>
<evidence type="ECO:0000313" key="18">
    <source>
        <dbReference type="EMBL" id="GDY62277.1"/>
    </source>
</evidence>
<feature type="domain" description="TSCPD" evidence="17">
    <location>
        <begin position="747"/>
        <end position="847"/>
    </location>
</feature>
<keyword evidence="9" id="KW-1015">Disulfide bond</keyword>
<dbReference type="GO" id="GO:0000166">
    <property type="term" value="F:nucleotide binding"/>
    <property type="evidence" value="ECO:0007669"/>
    <property type="project" value="UniProtKB-KW"/>
</dbReference>
<accession>A0A4D4LVV9</accession>
<dbReference type="AlphaFoldDB" id="A0A4D4LVV9"/>
<evidence type="ECO:0000256" key="13">
    <source>
        <dbReference type="RuleBase" id="RU364064"/>
    </source>
</evidence>
<dbReference type="SUPFAM" id="SSF51998">
    <property type="entry name" value="PFL-like glycyl radical enzymes"/>
    <property type="match status" value="1"/>
</dbReference>
<dbReference type="InterPro" id="IPR013344">
    <property type="entry name" value="RNR_NrdJ/NrdZ"/>
</dbReference>
<dbReference type="NCBIfam" id="NF005122">
    <property type="entry name" value="PRK06556.1"/>
    <property type="match status" value="1"/>
</dbReference>
<comment type="function">
    <text evidence="11 13">Catalyzes the reduction of ribonucleotides to deoxyribonucleotides. May function to provide a pool of deoxyribonucleotide precursors for DNA repair during oxygen limitation and/or for immediate growth after restoration of oxygen.</text>
</comment>
<evidence type="ECO:0000256" key="9">
    <source>
        <dbReference type="ARBA" id="ARBA00023157"/>
    </source>
</evidence>
<comment type="cofactor">
    <cofactor evidence="1 13">
        <name>adenosylcob(III)alamin</name>
        <dbReference type="ChEBI" id="CHEBI:18408"/>
    </cofactor>
</comment>
<keyword evidence="10 13" id="KW-0170">Cobalt</keyword>
<dbReference type="Pfam" id="PF02867">
    <property type="entry name" value="Ribonuc_red_lgC"/>
    <property type="match status" value="1"/>
</dbReference>
<evidence type="ECO:0000256" key="1">
    <source>
        <dbReference type="ARBA" id="ARBA00001922"/>
    </source>
</evidence>
<feature type="region of interest" description="Disordered" evidence="14">
    <location>
        <begin position="890"/>
        <end position="920"/>
    </location>
</feature>
<comment type="catalytic activity">
    <reaction evidence="12 13">
        <text>a 2'-deoxyribonucleoside 5'-diphosphate + [thioredoxin]-disulfide + H2O = a ribonucleoside 5'-diphosphate + [thioredoxin]-dithiol</text>
        <dbReference type="Rhea" id="RHEA:23252"/>
        <dbReference type="Rhea" id="RHEA-COMP:10698"/>
        <dbReference type="Rhea" id="RHEA-COMP:10700"/>
        <dbReference type="ChEBI" id="CHEBI:15377"/>
        <dbReference type="ChEBI" id="CHEBI:29950"/>
        <dbReference type="ChEBI" id="CHEBI:50058"/>
        <dbReference type="ChEBI" id="CHEBI:57930"/>
        <dbReference type="ChEBI" id="CHEBI:73316"/>
        <dbReference type="EC" id="1.17.4.1"/>
    </reaction>
</comment>
<dbReference type="PANTHER" id="PTHR43371">
    <property type="entry name" value="VITAMIN B12-DEPENDENT RIBONUCLEOTIDE REDUCTASE"/>
    <property type="match status" value="1"/>
</dbReference>
<comment type="similarity">
    <text evidence="2 13">Belongs to the ribonucleoside diphosphate reductase class-2 family.</text>
</comment>
<evidence type="ECO:0000256" key="5">
    <source>
        <dbReference type="ARBA" id="ARBA00022628"/>
    </source>
</evidence>
<feature type="region of interest" description="Disordered" evidence="14">
    <location>
        <begin position="1"/>
        <end position="21"/>
    </location>
</feature>
<dbReference type="EMBL" id="BJHX01000001">
    <property type="protein sequence ID" value="GDY62277.1"/>
    <property type="molecule type" value="Genomic_DNA"/>
</dbReference>
<name>A0A4D4LVV9_STRAX</name>
<proteinExistence type="inferred from homology"/>
<reference evidence="18 19" key="1">
    <citation type="submission" date="2019-04" db="EMBL/GenBank/DDBJ databases">
        <title>Draft genome sequences of Streptomyces avermitilis NBRC 14893.</title>
        <authorList>
            <person name="Komaki H."/>
            <person name="Tamura T."/>
            <person name="Hosoyama A."/>
        </authorList>
    </citation>
    <scope>NUCLEOTIDE SEQUENCE [LARGE SCALE GENOMIC DNA]</scope>
    <source>
        <strain evidence="18 19">NBRC 14893</strain>
    </source>
</reference>
<feature type="compositionally biased region" description="Basic residues" evidence="14">
    <location>
        <begin position="12"/>
        <end position="21"/>
    </location>
</feature>
<dbReference type="InterPro" id="IPR050862">
    <property type="entry name" value="RdRp_reductase_class-2"/>
</dbReference>
<evidence type="ECO:0000313" key="19">
    <source>
        <dbReference type="Proteomes" id="UP000302139"/>
    </source>
</evidence>
<dbReference type="PANTHER" id="PTHR43371:SF1">
    <property type="entry name" value="RIBONUCLEOSIDE-DIPHOSPHATE REDUCTASE"/>
    <property type="match status" value="1"/>
</dbReference>
<evidence type="ECO:0000256" key="10">
    <source>
        <dbReference type="ARBA" id="ARBA00023285"/>
    </source>
</evidence>
<evidence type="ECO:0000259" key="15">
    <source>
        <dbReference type="Pfam" id="PF02867"/>
    </source>
</evidence>
<protein>
    <recommendedName>
        <fullName evidence="4 13">Vitamin B12-dependent ribonucleotide reductase</fullName>
        <ecNumber evidence="3 13">1.17.4.1</ecNumber>
    </recommendedName>
</protein>
<dbReference type="GO" id="GO:0004748">
    <property type="term" value="F:ribonucleoside-diphosphate reductase activity, thioredoxin disulfide as acceptor"/>
    <property type="evidence" value="ECO:0007669"/>
    <property type="project" value="UniProtKB-EC"/>
</dbReference>
<sequence length="1003" mass="109564">MTETASGPARGSRAKGTKAKGLRIERIHTTPGVHPYDEVEWARRDVVMTNWRDGSVNFEQRGVEFPDFWSVNAVNIVTSKYFRGAVGTPQREVSLRQLIDRIVKTYRKAGEDYKYFASPADAEIFEHELAYALLHQIFSFNSPVWFNVGTPQPQQVSACFILAVDDSMESILDWYKEEGMIFKGGSGAGLNLSRIRSSKELLSSGGNASGPVSFMRGADASAGTIKSGGATRRAAKMVILDVDHPDIEDFIETKVKEEEKIRALRDAGFDMDLGGDDITSVQYQNANNSVRVNDTFMKAVEEGGKFGLTSRMTGEVIEEVDAKSLFRKMAEAAWACADPGIQYDDTINHWHTCPESGRINGSNPCSEYMHLDNTSCNLASLNLMKFLKDDGKGRQSFEVERFAKVVELVITAMDISICFADFPTQKIGENTRAFRQLGIGYANLGALLMATGHAYDSDGGRALAGAITSLMTGTSYKRSAELAAVVGPYDGYARNAQPHQRVMKQHSDANGVAVRVDDLDTPIWAAATEAWQDVLHLGEKNGFRNAQASVIAPTGTIGLAMSCDTTGLEPDLALVKFKKLVGGGSMQIVNGTVPQALRRLGYQEEQIEAIVAHIAENGNVIDAPGLKHEHYEVFDCAMGERSISAMGHVRMMAAIQPWISGALSKTVNLPETATVEDVEEVYFEAWKMGVKALAIYRDNCKVGQPLSAKKKETEKAEVTAKTEATIREAVEKVVEYRPVRKRLPKGRPGITTSFTVGGAEGYMTANSYPDDGLGEVFLKMSKQGSTLAGMMDAFSIAVSVGLQYGVPLETYVSKFTNMRFEPAGMTDDPDVRMAQSIVDYIFRRLALDFLPFETRSALGIHSAEERQRHLETGSYEPSDDVDMDVEGLAQSAPRAQELKAVATPRPRSRRRCPPRSRPTPAPSWWRCSWASRRTPRCASPAVPRCSGPAPATSARVAARPAVAADLKPRRAARPWAVPPFGVGGCFAGRIARGAAVRSPDGRP</sequence>
<dbReference type="InterPro" id="IPR000788">
    <property type="entry name" value="RNR_lg_C"/>
</dbReference>
<evidence type="ECO:0000256" key="6">
    <source>
        <dbReference type="ARBA" id="ARBA00022634"/>
    </source>
</evidence>
<dbReference type="Pfam" id="PF08471">
    <property type="entry name" value="Ribonuc_red_2_N"/>
    <property type="match status" value="1"/>
</dbReference>
<dbReference type="GO" id="GO:0031419">
    <property type="term" value="F:cobalamin binding"/>
    <property type="evidence" value="ECO:0007669"/>
    <property type="project" value="UniProtKB-KW"/>
</dbReference>
<dbReference type="NCBIfam" id="TIGR02504">
    <property type="entry name" value="NrdJ_Z"/>
    <property type="match status" value="1"/>
</dbReference>
<dbReference type="FunFam" id="3.20.70.20:FF:000007">
    <property type="entry name" value="Vitamin B12-dependent ribonucleotide reductase"/>
    <property type="match status" value="1"/>
</dbReference>
<dbReference type="Proteomes" id="UP000302139">
    <property type="component" value="Unassembled WGS sequence"/>
</dbReference>
<dbReference type="GO" id="GO:0071897">
    <property type="term" value="P:DNA biosynthetic process"/>
    <property type="evidence" value="ECO:0007669"/>
    <property type="project" value="UniProtKB-KW"/>
</dbReference>
<comment type="caution">
    <text evidence="18">The sequence shown here is derived from an EMBL/GenBank/DDBJ whole genome shotgun (WGS) entry which is preliminary data.</text>
</comment>
<dbReference type="EC" id="1.17.4.1" evidence="3 13"/>
<dbReference type="CDD" id="cd02888">
    <property type="entry name" value="RNR_II_dimer"/>
    <property type="match status" value="1"/>
</dbReference>
<dbReference type="Pfam" id="PF12637">
    <property type="entry name" value="TSCPD"/>
    <property type="match status" value="1"/>
</dbReference>
<dbReference type="PRINTS" id="PR01183">
    <property type="entry name" value="RIBORDTASEM1"/>
</dbReference>
<feature type="domain" description="Ribonucleotide reductase class II vitamin B12-dependent N-terminal" evidence="16">
    <location>
        <begin position="46"/>
        <end position="136"/>
    </location>
</feature>
<evidence type="ECO:0000259" key="17">
    <source>
        <dbReference type="Pfam" id="PF12637"/>
    </source>
</evidence>